<dbReference type="InterPro" id="IPR036396">
    <property type="entry name" value="Cyt_P450_sf"/>
</dbReference>
<keyword evidence="8" id="KW-0812">Transmembrane</keyword>
<dbReference type="GO" id="GO:0008395">
    <property type="term" value="F:steroid hydroxylase activity"/>
    <property type="evidence" value="ECO:0007669"/>
    <property type="project" value="TreeGrafter"/>
</dbReference>
<dbReference type="PRINTS" id="PR00463">
    <property type="entry name" value="EP450I"/>
</dbReference>
<feature type="transmembrane region" description="Helical" evidence="8">
    <location>
        <begin position="576"/>
        <end position="603"/>
    </location>
</feature>
<dbReference type="Gene3D" id="1.10.630.10">
    <property type="entry name" value="Cytochrome P450"/>
    <property type="match status" value="1"/>
</dbReference>
<proteinExistence type="inferred from homology"/>
<name>A0A833VSW6_9HYME</name>
<reference evidence="9" key="1">
    <citation type="submission" date="2019-11" db="EMBL/GenBank/DDBJ databases">
        <title>The nuclear and mitochondrial genomes of Frieseomelitta varia - a highly eusocial stingless bee (Meliponini) with a permanently sterile worker caste.</title>
        <authorList>
            <person name="Freitas F.C.P."/>
            <person name="Lourenco A.P."/>
            <person name="Nunes F.M.F."/>
            <person name="Paschoal A.R."/>
            <person name="Abreu F.C.P."/>
            <person name="Barbin F.O."/>
            <person name="Bataglia L."/>
            <person name="Cardoso-Junior C.A.M."/>
            <person name="Cervoni M.S."/>
            <person name="Silva S.R."/>
            <person name="Dalarmi F."/>
            <person name="Del Lama M.A."/>
            <person name="Depintor T.S."/>
            <person name="Ferreira K.M."/>
            <person name="Goria P.S."/>
            <person name="Jaskot M.C."/>
            <person name="Lago D.C."/>
            <person name="Luna-Lucena D."/>
            <person name="Moda L.M."/>
            <person name="Nascimento L."/>
            <person name="Pedrino M."/>
            <person name="Rabico F.O."/>
            <person name="Sanches F.C."/>
            <person name="Santos D.E."/>
            <person name="Santos C.G."/>
            <person name="Vieira J."/>
            <person name="Lopes T.F."/>
            <person name="Barchuk A.R."/>
            <person name="Hartfelder K."/>
            <person name="Simoes Z.L.P."/>
            <person name="Bitondi M.M.G."/>
            <person name="Pinheiro D.G."/>
        </authorList>
    </citation>
    <scope>NUCLEOTIDE SEQUENCE</scope>
    <source>
        <strain evidence="9">USP_RPSP 00005682</strain>
        <tissue evidence="9">Whole individual</tissue>
    </source>
</reference>
<dbReference type="InterPro" id="IPR001128">
    <property type="entry name" value="Cyt_P450"/>
</dbReference>
<comment type="cofactor">
    <cofactor evidence="1 7">
        <name>heme</name>
        <dbReference type="ChEBI" id="CHEBI:30413"/>
    </cofactor>
</comment>
<dbReference type="GO" id="GO:0006082">
    <property type="term" value="P:organic acid metabolic process"/>
    <property type="evidence" value="ECO:0007669"/>
    <property type="project" value="TreeGrafter"/>
</dbReference>
<evidence type="ECO:0000256" key="4">
    <source>
        <dbReference type="ARBA" id="ARBA00023002"/>
    </source>
</evidence>
<organism evidence="9 10">
    <name type="scientific">Frieseomelitta varia</name>
    <dbReference type="NCBI Taxonomy" id="561572"/>
    <lineage>
        <taxon>Eukaryota</taxon>
        <taxon>Metazoa</taxon>
        <taxon>Ecdysozoa</taxon>
        <taxon>Arthropoda</taxon>
        <taxon>Hexapoda</taxon>
        <taxon>Insecta</taxon>
        <taxon>Pterygota</taxon>
        <taxon>Neoptera</taxon>
        <taxon>Endopterygota</taxon>
        <taxon>Hymenoptera</taxon>
        <taxon>Apocrita</taxon>
        <taxon>Aculeata</taxon>
        <taxon>Apoidea</taxon>
        <taxon>Anthophila</taxon>
        <taxon>Apidae</taxon>
        <taxon>Frieseomelitta</taxon>
    </lineage>
</organism>
<keyword evidence="7" id="KW-0349">Heme</keyword>
<evidence type="ECO:0000256" key="8">
    <source>
        <dbReference type="SAM" id="Phobius"/>
    </source>
</evidence>
<feature type="binding site" description="axial binding residue" evidence="7">
    <location>
        <position position="443"/>
    </location>
    <ligand>
        <name>heme</name>
        <dbReference type="ChEBI" id="CHEBI:30413"/>
    </ligand>
    <ligandPart>
        <name>Fe</name>
        <dbReference type="ChEBI" id="CHEBI:18248"/>
    </ligandPart>
</feature>
<dbReference type="GO" id="GO:0005506">
    <property type="term" value="F:iron ion binding"/>
    <property type="evidence" value="ECO:0007669"/>
    <property type="project" value="InterPro"/>
</dbReference>
<comment type="caution">
    <text evidence="9">The sequence shown here is derived from an EMBL/GenBank/DDBJ whole genome shotgun (WGS) entry which is preliminary data.</text>
</comment>
<dbReference type="InterPro" id="IPR036927">
    <property type="entry name" value="Cyt_c_oxase-like_su1_sf"/>
</dbReference>
<keyword evidence="3 7" id="KW-0479">Metal-binding</keyword>
<keyword evidence="8" id="KW-1133">Transmembrane helix</keyword>
<evidence type="ECO:0000256" key="6">
    <source>
        <dbReference type="ARBA" id="ARBA00023033"/>
    </source>
</evidence>
<dbReference type="Proteomes" id="UP000655588">
    <property type="component" value="Unassembled WGS sequence"/>
</dbReference>
<dbReference type="InterPro" id="IPR050182">
    <property type="entry name" value="Cytochrome_P450_fam2"/>
</dbReference>
<evidence type="ECO:0000256" key="1">
    <source>
        <dbReference type="ARBA" id="ARBA00001971"/>
    </source>
</evidence>
<dbReference type="PANTHER" id="PTHR24300:SF403">
    <property type="entry name" value="CYTOCHROME P450 306A1"/>
    <property type="match status" value="1"/>
</dbReference>
<keyword evidence="8" id="KW-0472">Membrane</keyword>
<dbReference type="FunFam" id="1.10.630.10:FF:000036">
    <property type="entry name" value="CYtochrome P450 family"/>
    <property type="match status" value="1"/>
</dbReference>
<dbReference type="GO" id="GO:0005737">
    <property type="term" value="C:cytoplasm"/>
    <property type="evidence" value="ECO:0007669"/>
    <property type="project" value="TreeGrafter"/>
</dbReference>
<dbReference type="SUPFAM" id="SSF81442">
    <property type="entry name" value="Cytochrome c oxidase subunit I-like"/>
    <property type="match status" value="1"/>
</dbReference>
<evidence type="ECO:0008006" key="11">
    <source>
        <dbReference type="Google" id="ProtNLM"/>
    </source>
</evidence>
<dbReference type="GO" id="GO:0020037">
    <property type="term" value="F:heme binding"/>
    <property type="evidence" value="ECO:0007669"/>
    <property type="project" value="InterPro"/>
</dbReference>
<evidence type="ECO:0000256" key="3">
    <source>
        <dbReference type="ARBA" id="ARBA00022723"/>
    </source>
</evidence>
<keyword evidence="6" id="KW-0503">Monooxygenase</keyword>
<dbReference type="PANTHER" id="PTHR24300">
    <property type="entry name" value="CYTOCHROME P450 508A4-RELATED"/>
    <property type="match status" value="1"/>
</dbReference>
<evidence type="ECO:0000256" key="7">
    <source>
        <dbReference type="PIRSR" id="PIRSR602401-1"/>
    </source>
</evidence>
<dbReference type="AlphaFoldDB" id="A0A833VSW6"/>
<protein>
    <recommendedName>
        <fullName evidence="11">Cytochrome P450 306a1</fullName>
    </recommendedName>
</protein>
<dbReference type="Pfam" id="PF00067">
    <property type="entry name" value="p450"/>
    <property type="match status" value="1"/>
</dbReference>
<accession>A0A833VSW6</accession>
<dbReference type="SUPFAM" id="SSF48264">
    <property type="entry name" value="Cytochrome P450"/>
    <property type="match status" value="1"/>
</dbReference>
<keyword evidence="5 7" id="KW-0408">Iron</keyword>
<evidence type="ECO:0000256" key="2">
    <source>
        <dbReference type="ARBA" id="ARBA00010617"/>
    </source>
</evidence>
<dbReference type="GO" id="GO:0006805">
    <property type="term" value="P:xenobiotic metabolic process"/>
    <property type="evidence" value="ECO:0007669"/>
    <property type="project" value="TreeGrafter"/>
</dbReference>
<dbReference type="GO" id="GO:0016712">
    <property type="term" value="F:oxidoreductase activity, acting on paired donors, with incorporation or reduction of molecular oxygen, reduced flavin or flavoprotein as one donor, and incorporation of one atom of oxygen"/>
    <property type="evidence" value="ECO:0007669"/>
    <property type="project" value="TreeGrafter"/>
</dbReference>
<feature type="transmembrane region" description="Helical" evidence="8">
    <location>
        <begin position="519"/>
        <end position="542"/>
    </location>
</feature>
<dbReference type="PRINTS" id="PR00385">
    <property type="entry name" value="P450"/>
</dbReference>
<keyword evidence="10" id="KW-1185">Reference proteome</keyword>
<sequence>MNLVYAIFVLFVSIVVYIFHANRKARRLPPGPWQLPIVGYLPWIDPEKPHETLTKLARVYGPVCGFYMGSVYTVILSDPQIIKQTFAKDALSSRAPLYLTHGIMEGYGLVCAEGERWKDQRKFVGNCLRNFGMVKHEGPKRERMEKRILDAADECVSILERRGADGPIDPLDTLHHCMGNLVNSIVFGKTYEEEEQVWKWLRHLQEEGVKQIGVAGPLNFLPFLRFLPRYERTIRSIVDGKEKTHEVYRQILVEHRARTRNSENTDKVDNFLAAFDEQMRKRNAAESGFFTEPQLYHLLADLYGAGVDTTLTTLRWFLLFMAAYPAEQEKIQSEMDLCVKEGAQLTLEDRIAMPRLEAAIAEVQRIRSVTPLGFPRGTSEDTRIGDYDVPRGAMIVPMQWAVHTDSAYWQDPLEFRPDRFLTDDGSFFKPESFLPFQSGKRVCVGEELARMILFLFAGRILRAFAISVPPNEVVDLEGECGITLVPKPHLLAEAITILLFDRNFNTSFFDPIGGGDSNLLQAFFLLFRFFFFVFFFFFFFFLRERTLFIINLFERSIDLESFRPTDKRRDSFVSPFLNTVLLPPSFVAVRSFFVSVFFLKYLFLRLVLVYRLLSQSPASAHILVPPSPIFSSFPRRVYF</sequence>
<keyword evidence="4" id="KW-0560">Oxidoreductase</keyword>
<feature type="transmembrane region" description="Helical" evidence="8">
    <location>
        <begin position="6"/>
        <end position="22"/>
    </location>
</feature>
<evidence type="ECO:0000256" key="5">
    <source>
        <dbReference type="ARBA" id="ARBA00023004"/>
    </source>
</evidence>
<dbReference type="InterPro" id="IPR002401">
    <property type="entry name" value="Cyt_P450_E_grp-I"/>
</dbReference>
<dbReference type="EMBL" id="WNWW01000491">
    <property type="protein sequence ID" value="KAF3424150.1"/>
    <property type="molecule type" value="Genomic_DNA"/>
</dbReference>
<comment type="similarity">
    <text evidence="2">Belongs to the cytochrome P450 family.</text>
</comment>
<evidence type="ECO:0000313" key="9">
    <source>
        <dbReference type="EMBL" id="KAF3424150.1"/>
    </source>
</evidence>
<evidence type="ECO:0000313" key="10">
    <source>
        <dbReference type="Proteomes" id="UP000655588"/>
    </source>
</evidence>
<gene>
    <name evidence="9" type="ORF">E2986_04502</name>
</gene>